<evidence type="ECO:0000313" key="3">
    <source>
        <dbReference type="Proteomes" id="UP000224563"/>
    </source>
</evidence>
<evidence type="ECO:0000313" key="2">
    <source>
        <dbReference type="EMBL" id="PHU37638.1"/>
    </source>
</evidence>
<name>A0A2G3E2Z0_9FIRM</name>
<dbReference type="EMBL" id="PDYG01000037">
    <property type="protein sequence ID" value="PHU37638.1"/>
    <property type="molecule type" value="Genomic_DNA"/>
</dbReference>
<reference evidence="2 3" key="2">
    <citation type="submission" date="2017-10" db="EMBL/GenBank/DDBJ databases">
        <authorList>
            <person name="Banno H."/>
            <person name="Chua N.-H."/>
        </authorList>
    </citation>
    <scope>NUCLEOTIDE SEQUENCE [LARGE SCALE GENOMIC DNA]</scope>
    <source>
        <strain evidence="2 3">JK623</strain>
    </source>
</reference>
<gene>
    <name evidence="2" type="ORF">CSX02_06905</name>
</gene>
<feature type="transmembrane region" description="Helical" evidence="1">
    <location>
        <begin position="7"/>
        <end position="31"/>
    </location>
</feature>
<dbReference type="AlphaFoldDB" id="A0A2G3E2Z0"/>
<evidence type="ECO:0000256" key="1">
    <source>
        <dbReference type="SAM" id="Phobius"/>
    </source>
</evidence>
<sequence>MKNIFGWYLGVSMMEAIGVFMFLCGIFHITVGEIGKAASVGYVFGMTGIFFGIFLLMQLNRKRNV</sequence>
<keyword evidence="3" id="KW-1185">Reference proteome</keyword>
<proteinExistence type="predicted"/>
<keyword evidence="1" id="KW-1133">Transmembrane helix</keyword>
<accession>A0A2G3E2Z0</accession>
<dbReference type="Proteomes" id="UP000224563">
    <property type="component" value="Unassembled WGS sequence"/>
</dbReference>
<feature type="transmembrane region" description="Helical" evidence="1">
    <location>
        <begin position="37"/>
        <end position="57"/>
    </location>
</feature>
<keyword evidence="1" id="KW-0812">Transmembrane</keyword>
<dbReference type="RefSeq" id="WP_031542162.1">
    <property type="nucleotide sequence ID" value="NZ_JANSWH010000014.1"/>
</dbReference>
<organism evidence="2 3">
    <name type="scientific">Agathobacter ruminis</name>
    <dbReference type="NCBI Taxonomy" id="1712665"/>
    <lineage>
        <taxon>Bacteria</taxon>
        <taxon>Bacillati</taxon>
        <taxon>Bacillota</taxon>
        <taxon>Clostridia</taxon>
        <taxon>Lachnospirales</taxon>
        <taxon>Lachnospiraceae</taxon>
        <taxon>Agathobacter</taxon>
    </lineage>
</organism>
<keyword evidence="1" id="KW-0472">Membrane</keyword>
<comment type="caution">
    <text evidence="2">The sequence shown here is derived from an EMBL/GenBank/DDBJ whole genome shotgun (WGS) entry which is preliminary data.</text>
</comment>
<protein>
    <submittedName>
        <fullName evidence="2">Uncharacterized protein</fullName>
    </submittedName>
</protein>
<reference evidence="2 3" key="1">
    <citation type="submission" date="2017-10" db="EMBL/GenBank/DDBJ databases">
        <title>Resolving the taxonomy of Roseburia spp., Eubacterium rectale and Agathobacter spp. through phylogenomic analysis.</title>
        <authorList>
            <person name="Sheridan P.O."/>
            <person name="Walker A.W."/>
            <person name="Duncan S.H."/>
            <person name="Scott K.P."/>
            <person name="Toole P.W.O."/>
            <person name="Luis P."/>
            <person name="Flint H.J."/>
        </authorList>
    </citation>
    <scope>NUCLEOTIDE SEQUENCE [LARGE SCALE GENOMIC DNA]</scope>
    <source>
        <strain evidence="2 3">JK623</strain>
    </source>
</reference>